<keyword evidence="4" id="KW-1185">Reference proteome</keyword>
<accession>A0A4U3LP21</accession>
<dbReference type="Gene3D" id="1.10.10.10">
    <property type="entry name" value="Winged helix-like DNA-binding domain superfamily/Winged helix DNA-binding domain"/>
    <property type="match status" value="1"/>
</dbReference>
<feature type="region of interest" description="Disordered" evidence="1">
    <location>
        <begin position="167"/>
        <end position="186"/>
    </location>
</feature>
<feature type="region of interest" description="Disordered" evidence="1">
    <location>
        <begin position="1"/>
        <end position="21"/>
    </location>
</feature>
<reference evidence="3 4" key="1">
    <citation type="submission" date="2019-04" db="EMBL/GenBank/DDBJ databases">
        <title>Kribbella sp. NEAU-THZ 27 nov., a novel actinomycete isolated from soil.</title>
        <authorList>
            <person name="Duan L."/>
        </authorList>
    </citation>
    <scope>NUCLEOTIDE SEQUENCE [LARGE SCALE GENOMIC DNA]</scope>
    <source>
        <strain evidence="4">NEAU-THZ27</strain>
    </source>
</reference>
<comment type="caution">
    <text evidence="3">The sequence shown here is derived from an EMBL/GenBank/DDBJ whole genome shotgun (WGS) entry which is preliminary data.</text>
</comment>
<name>A0A4U3LP21_9ACTN</name>
<evidence type="ECO:0000256" key="1">
    <source>
        <dbReference type="SAM" id="MobiDB-lite"/>
    </source>
</evidence>
<gene>
    <name evidence="3" type="ORF">FDA38_20500</name>
</gene>
<dbReference type="OrthoDB" id="3744914at2"/>
<proteinExistence type="predicted"/>
<organism evidence="3 4">
    <name type="scientific">Kribbella jiaozuonensis</name>
    <dbReference type="NCBI Taxonomy" id="2575441"/>
    <lineage>
        <taxon>Bacteria</taxon>
        <taxon>Bacillati</taxon>
        <taxon>Actinomycetota</taxon>
        <taxon>Actinomycetes</taxon>
        <taxon>Propionibacteriales</taxon>
        <taxon>Kribbellaceae</taxon>
        <taxon>Kribbella</taxon>
    </lineage>
</organism>
<evidence type="ECO:0000259" key="2">
    <source>
        <dbReference type="PROSITE" id="PS51674"/>
    </source>
</evidence>
<sequence length="214" mass="23401">MTVNSANLAGPGGSSSRAAVDTSSIKEGAMTGCIARSDIFQHRLMEEPPPASATRRTRERYEQLVREAKALCASCPLFTECLYSAVAEHDVSGFVAGTTAVQRRSIRNLLDVEVQADDFDQLAGARGTRRPVSHEEVLRLRTQYPNDSLESLAMRLGCSLSTVKRHLRRARRGQSPAAKTPRPRPEVGAVLDAFDTVVDHQQCQPRRTGSTRVA</sequence>
<dbReference type="Proteomes" id="UP000305836">
    <property type="component" value="Unassembled WGS sequence"/>
</dbReference>
<dbReference type="InterPro" id="IPR034768">
    <property type="entry name" value="4FE4S_WBL"/>
</dbReference>
<dbReference type="Pfam" id="PF02467">
    <property type="entry name" value="Whib"/>
    <property type="match status" value="1"/>
</dbReference>
<dbReference type="EMBL" id="SZPZ01000003">
    <property type="protein sequence ID" value="TKK77545.1"/>
    <property type="molecule type" value="Genomic_DNA"/>
</dbReference>
<dbReference type="AlphaFoldDB" id="A0A4U3LP21"/>
<evidence type="ECO:0000313" key="4">
    <source>
        <dbReference type="Proteomes" id="UP000305836"/>
    </source>
</evidence>
<dbReference type="InterPro" id="IPR036388">
    <property type="entry name" value="WH-like_DNA-bd_sf"/>
</dbReference>
<protein>
    <submittedName>
        <fullName evidence="3">Transcription factor WhiB</fullName>
    </submittedName>
</protein>
<dbReference type="PROSITE" id="PS51674">
    <property type="entry name" value="4FE4S_WBL"/>
    <property type="match status" value="1"/>
</dbReference>
<evidence type="ECO:0000313" key="3">
    <source>
        <dbReference type="EMBL" id="TKK77545.1"/>
    </source>
</evidence>
<feature type="domain" description="4Fe-4S Wbl-type" evidence="2">
    <location>
        <begin position="32"/>
        <end position="105"/>
    </location>
</feature>